<dbReference type="PANTHER" id="PTHR48111">
    <property type="entry name" value="REGULATOR OF RPOS"/>
    <property type="match status" value="1"/>
</dbReference>
<organism evidence="11 12">
    <name type="scientific">Aliikangiella coralliicola</name>
    <dbReference type="NCBI Taxonomy" id="2592383"/>
    <lineage>
        <taxon>Bacteria</taxon>
        <taxon>Pseudomonadati</taxon>
        <taxon>Pseudomonadota</taxon>
        <taxon>Gammaproteobacteria</taxon>
        <taxon>Oceanospirillales</taxon>
        <taxon>Pleioneaceae</taxon>
        <taxon>Aliikangiella</taxon>
    </lineage>
</organism>
<accession>A0A545UB34</accession>
<evidence type="ECO:0000256" key="4">
    <source>
        <dbReference type="ARBA" id="ARBA00023125"/>
    </source>
</evidence>
<feature type="compositionally biased region" description="Polar residues" evidence="8">
    <location>
        <begin position="227"/>
        <end position="248"/>
    </location>
</feature>
<dbReference type="Gene3D" id="3.40.50.2300">
    <property type="match status" value="1"/>
</dbReference>
<dbReference type="Gene3D" id="1.10.10.10">
    <property type="entry name" value="Winged helix-like DNA-binding domain superfamily/Winged helix DNA-binding domain"/>
    <property type="match status" value="1"/>
</dbReference>
<evidence type="ECO:0000256" key="6">
    <source>
        <dbReference type="PROSITE-ProRule" id="PRU00169"/>
    </source>
</evidence>
<keyword evidence="3" id="KW-0805">Transcription regulation</keyword>
<dbReference type="GO" id="GO:0000976">
    <property type="term" value="F:transcription cis-regulatory region binding"/>
    <property type="evidence" value="ECO:0007669"/>
    <property type="project" value="TreeGrafter"/>
</dbReference>
<dbReference type="InterPro" id="IPR001789">
    <property type="entry name" value="Sig_transdc_resp-reg_receiver"/>
</dbReference>
<feature type="DNA-binding region" description="OmpR/PhoB-type" evidence="7">
    <location>
        <begin position="124"/>
        <end position="222"/>
    </location>
</feature>
<dbReference type="SUPFAM" id="SSF52172">
    <property type="entry name" value="CheY-like"/>
    <property type="match status" value="1"/>
</dbReference>
<dbReference type="GO" id="GO:0000156">
    <property type="term" value="F:phosphorelay response regulator activity"/>
    <property type="evidence" value="ECO:0007669"/>
    <property type="project" value="TreeGrafter"/>
</dbReference>
<evidence type="ECO:0000256" key="5">
    <source>
        <dbReference type="ARBA" id="ARBA00023163"/>
    </source>
</evidence>
<keyword evidence="1 6" id="KW-0597">Phosphoprotein</keyword>
<feature type="region of interest" description="Disordered" evidence="8">
    <location>
        <begin position="226"/>
        <end position="248"/>
    </location>
</feature>
<evidence type="ECO:0000313" key="12">
    <source>
        <dbReference type="Proteomes" id="UP000315439"/>
    </source>
</evidence>
<gene>
    <name evidence="11" type="ORF">FLL46_17465</name>
</gene>
<dbReference type="InterPro" id="IPR039420">
    <property type="entry name" value="WalR-like"/>
</dbReference>
<evidence type="ECO:0000313" key="11">
    <source>
        <dbReference type="EMBL" id="TQV86682.1"/>
    </source>
</evidence>
<dbReference type="SMART" id="SM00862">
    <property type="entry name" value="Trans_reg_C"/>
    <property type="match status" value="1"/>
</dbReference>
<dbReference type="SUPFAM" id="SSF46894">
    <property type="entry name" value="C-terminal effector domain of the bipartite response regulators"/>
    <property type="match status" value="1"/>
</dbReference>
<dbReference type="InterPro" id="IPR036388">
    <property type="entry name" value="WH-like_DNA-bd_sf"/>
</dbReference>
<dbReference type="InterPro" id="IPR016032">
    <property type="entry name" value="Sig_transdc_resp-reg_C-effctor"/>
</dbReference>
<evidence type="ECO:0000256" key="2">
    <source>
        <dbReference type="ARBA" id="ARBA00023012"/>
    </source>
</evidence>
<evidence type="ECO:0000256" key="8">
    <source>
        <dbReference type="SAM" id="MobiDB-lite"/>
    </source>
</evidence>
<feature type="domain" description="Response regulatory" evidence="9">
    <location>
        <begin position="5"/>
        <end position="118"/>
    </location>
</feature>
<evidence type="ECO:0000259" key="9">
    <source>
        <dbReference type="PROSITE" id="PS50110"/>
    </source>
</evidence>
<keyword evidence="4 7" id="KW-0238">DNA-binding</keyword>
<dbReference type="Pfam" id="PF00072">
    <property type="entry name" value="Response_reg"/>
    <property type="match status" value="1"/>
</dbReference>
<evidence type="ECO:0000259" key="10">
    <source>
        <dbReference type="PROSITE" id="PS51755"/>
    </source>
</evidence>
<evidence type="ECO:0000256" key="3">
    <source>
        <dbReference type="ARBA" id="ARBA00023015"/>
    </source>
</evidence>
<dbReference type="GO" id="GO:0032993">
    <property type="term" value="C:protein-DNA complex"/>
    <property type="evidence" value="ECO:0007669"/>
    <property type="project" value="TreeGrafter"/>
</dbReference>
<dbReference type="InterPro" id="IPR011006">
    <property type="entry name" value="CheY-like_superfamily"/>
</dbReference>
<dbReference type="PROSITE" id="PS51755">
    <property type="entry name" value="OMPR_PHOB"/>
    <property type="match status" value="1"/>
</dbReference>
<sequence>MAEHHVLIVEDEEKQALLVQDYLKASGFEATIISDGGDVIPFVKNNQLSLMVLDINLPNKNGIEICQEVREFSQLPVLMITARIEEADRLKGLQVGADDYLCKPFSPREMVARVESLIRRSVQPAFKPINDYFFDATNLTVTINGISMSLTQIEYRLLNLLASQIGQSFDRQTISATLYDDQRVVSNRTIDSHIKKLRKKLFDLTNVDLIQSIYGVGYRLQPLASPVSKSTDSNQQIQINNSADKTQS</sequence>
<dbReference type="PROSITE" id="PS50110">
    <property type="entry name" value="RESPONSE_REGULATORY"/>
    <property type="match status" value="1"/>
</dbReference>
<feature type="domain" description="OmpR/PhoB-type" evidence="10">
    <location>
        <begin position="124"/>
        <end position="222"/>
    </location>
</feature>
<evidence type="ECO:0000256" key="1">
    <source>
        <dbReference type="ARBA" id="ARBA00022553"/>
    </source>
</evidence>
<keyword evidence="5" id="KW-0804">Transcription</keyword>
<dbReference type="OrthoDB" id="9802426at2"/>
<dbReference type="RefSeq" id="WP_142932607.1">
    <property type="nucleotide sequence ID" value="NZ_ML660166.1"/>
</dbReference>
<dbReference type="Gene3D" id="6.10.250.690">
    <property type="match status" value="1"/>
</dbReference>
<dbReference type="Proteomes" id="UP000315439">
    <property type="component" value="Unassembled WGS sequence"/>
</dbReference>
<dbReference type="PANTHER" id="PTHR48111:SF4">
    <property type="entry name" value="DNA-BINDING DUAL TRANSCRIPTIONAL REGULATOR OMPR"/>
    <property type="match status" value="1"/>
</dbReference>
<dbReference type="GO" id="GO:0006355">
    <property type="term" value="P:regulation of DNA-templated transcription"/>
    <property type="evidence" value="ECO:0007669"/>
    <property type="project" value="InterPro"/>
</dbReference>
<dbReference type="SMART" id="SM00448">
    <property type="entry name" value="REC"/>
    <property type="match status" value="1"/>
</dbReference>
<proteinExistence type="predicted"/>
<comment type="caution">
    <text evidence="11">The sequence shown here is derived from an EMBL/GenBank/DDBJ whole genome shotgun (WGS) entry which is preliminary data.</text>
</comment>
<name>A0A545UB34_9GAMM</name>
<dbReference type="InterPro" id="IPR001867">
    <property type="entry name" value="OmpR/PhoB-type_DNA-bd"/>
</dbReference>
<protein>
    <submittedName>
        <fullName evidence="11">Response regulator</fullName>
    </submittedName>
</protein>
<dbReference type="Pfam" id="PF00486">
    <property type="entry name" value="Trans_reg_C"/>
    <property type="match status" value="1"/>
</dbReference>
<dbReference type="CDD" id="cd00383">
    <property type="entry name" value="trans_reg_C"/>
    <property type="match status" value="1"/>
</dbReference>
<keyword evidence="2" id="KW-0902">Two-component regulatory system</keyword>
<dbReference type="EMBL" id="VIKS01000010">
    <property type="protein sequence ID" value="TQV86682.1"/>
    <property type="molecule type" value="Genomic_DNA"/>
</dbReference>
<dbReference type="GO" id="GO:0005829">
    <property type="term" value="C:cytosol"/>
    <property type="evidence" value="ECO:0007669"/>
    <property type="project" value="TreeGrafter"/>
</dbReference>
<reference evidence="11 12" key="1">
    <citation type="submission" date="2019-07" db="EMBL/GenBank/DDBJ databases">
        <title>Draft genome for Aliikangiella sp. M105.</title>
        <authorList>
            <person name="Wang G."/>
        </authorList>
    </citation>
    <scope>NUCLEOTIDE SEQUENCE [LARGE SCALE GENOMIC DNA]</scope>
    <source>
        <strain evidence="11 12">M105</strain>
    </source>
</reference>
<feature type="modified residue" description="4-aspartylphosphate" evidence="6">
    <location>
        <position position="54"/>
    </location>
</feature>
<evidence type="ECO:0000256" key="7">
    <source>
        <dbReference type="PROSITE-ProRule" id="PRU01091"/>
    </source>
</evidence>
<dbReference type="AlphaFoldDB" id="A0A545UB34"/>
<keyword evidence="12" id="KW-1185">Reference proteome</keyword>